<dbReference type="EMBL" id="CAJVPU010003639">
    <property type="protein sequence ID" value="CAG8521042.1"/>
    <property type="molecule type" value="Genomic_DNA"/>
</dbReference>
<name>A0ACA9LBJ3_9GLOM</name>
<dbReference type="Proteomes" id="UP000789702">
    <property type="component" value="Unassembled WGS sequence"/>
</dbReference>
<feature type="non-terminal residue" evidence="1">
    <location>
        <position position="198"/>
    </location>
</feature>
<accession>A0ACA9LBJ3</accession>
<reference evidence="1" key="1">
    <citation type="submission" date="2021-06" db="EMBL/GenBank/DDBJ databases">
        <authorList>
            <person name="Kallberg Y."/>
            <person name="Tangrot J."/>
            <person name="Rosling A."/>
        </authorList>
    </citation>
    <scope>NUCLEOTIDE SEQUENCE</scope>
    <source>
        <strain evidence="1">IL203A</strain>
    </source>
</reference>
<organism evidence="1 2">
    <name type="scientific">Dentiscutata heterogama</name>
    <dbReference type="NCBI Taxonomy" id="1316150"/>
    <lineage>
        <taxon>Eukaryota</taxon>
        <taxon>Fungi</taxon>
        <taxon>Fungi incertae sedis</taxon>
        <taxon>Mucoromycota</taxon>
        <taxon>Glomeromycotina</taxon>
        <taxon>Glomeromycetes</taxon>
        <taxon>Diversisporales</taxon>
        <taxon>Gigasporaceae</taxon>
        <taxon>Dentiscutata</taxon>
    </lineage>
</organism>
<protein>
    <submittedName>
        <fullName evidence="1">5668_t:CDS:1</fullName>
    </submittedName>
</protein>
<proteinExistence type="predicted"/>
<evidence type="ECO:0000313" key="2">
    <source>
        <dbReference type="Proteomes" id="UP000789702"/>
    </source>
</evidence>
<sequence length="198" mass="22376">MRSQEEFKELTYKGFVTQESLITELEKNSIALMIGRYLTLIQTVPISISNDEIEITPDDLPYSSPLLLFSAPVISNSHFSNSEFDNLKKTVLSVIGRLNIGAKKMLHIIATDIEWNYVGNEQISDNLNKEKAKAQGDINNYLEGIKEKYAKLNSFPSRKRQCTNFPPPSPSKTQKTEPQNNNSNPQNNKSPTDNFLHA</sequence>
<evidence type="ECO:0000313" key="1">
    <source>
        <dbReference type="EMBL" id="CAG8521042.1"/>
    </source>
</evidence>
<comment type="caution">
    <text evidence="1">The sequence shown here is derived from an EMBL/GenBank/DDBJ whole genome shotgun (WGS) entry which is preliminary data.</text>
</comment>
<gene>
    <name evidence="1" type="ORF">DHETER_LOCUS3917</name>
</gene>
<keyword evidence="2" id="KW-1185">Reference proteome</keyword>